<dbReference type="AlphaFoldDB" id="A0A3S0IS95"/>
<gene>
    <name evidence="1" type="ORF">EKG38_13470</name>
</gene>
<reference evidence="1 2" key="1">
    <citation type="submission" date="2018-12" db="EMBL/GenBank/DDBJ databases">
        <authorList>
            <person name="Yu L."/>
        </authorList>
    </citation>
    <scope>NUCLEOTIDE SEQUENCE [LARGE SCALE GENOMIC DNA]</scope>
    <source>
        <strain evidence="1 2">HAW-EB2</strain>
    </source>
</reference>
<comment type="caution">
    <text evidence="1">The sequence shown here is derived from an EMBL/GenBank/DDBJ whole genome shotgun (WGS) entry which is preliminary data.</text>
</comment>
<organism evidence="1 2">
    <name type="scientific">Shewanella canadensis</name>
    <dbReference type="NCBI Taxonomy" id="271096"/>
    <lineage>
        <taxon>Bacteria</taxon>
        <taxon>Pseudomonadati</taxon>
        <taxon>Pseudomonadota</taxon>
        <taxon>Gammaproteobacteria</taxon>
        <taxon>Alteromonadales</taxon>
        <taxon>Shewanellaceae</taxon>
        <taxon>Shewanella</taxon>
    </lineage>
</organism>
<dbReference type="Proteomes" id="UP000267448">
    <property type="component" value="Unassembled WGS sequence"/>
</dbReference>
<dbReference type="EMBL" id="RXNU01000006">
    <property type="protein sequence ID" value="RTR38516.1"/>
    <property type="molecule type" value="Genomic_DNA"/>
</dbReference>
<keyword evidence="2" id="KW-1185">Reference proteome</keyword>
<protein>
    <submittedName>
        <fullName evidence="1">Uncharacterized protein</fullName>
    </submittedName>
</protein>
<sequence length="80" mass="9615">MKVILFIGIYRFQRGMCRYFSDTVREAKLQSNEREAWMLNWLLDMDIVVNMSLYALRFQTTSLFKSQFDIPISRSKSFTM</sequence>
<dbReference type="RefSeq" id="WP_126520755.1">
    <property type="nucleotide sequence ID" value="NZ_RXNU01000006.1"/>
</dbReference>
<evidence type="ECO:0000313" key="1">
    <source>
        <dbReference type="EMBL" id="RTR38516.1"/>
    </source>
</evidence>
<proteinExistence type="predicted"/>
<name>A0A3S0IS95_9GAMM</name>
<evidence type="ECO:0000313" key="2">
    <source>
        <dbReference type="Proteomes" id="UP000267448"/>
    </source>
</evidence>
<accession>A0A3S0IS95</accession>